<dbReference type="AlphaFoldDB" id="A0A8J2L3H4"/>
<dbReference type="GO" id="GO:0004222">
    <property type="term" value="F:metalloendopeptidase activity"/>
    <property type="evidence" value="ECO:0007669"/>
    <property type="project" value="InterPro"/>
</dbReference>
<dbReference type="InterPro" id="IPR001506">
    <property type="entry name" value="Peptidase_M12A"/>
</dbReference>
<dbReference type="Pfam" id="PF01400">
    <property type="entry name" value="Astacin"/>
    <property type="match status" value="1"/>
</dbReference>
<comment type="caution">
    <text evidence="2">Lacks conserved residue(s) required for the propagation of feature annotation.</text>
</comment>
<proteinExistence type="predicted"/>
<gene>
    <name evidence="5" type="ORF">AFUS01_LOCUS25553</name>
</gene>
<evidence type="ECO:0000256" key="3">
    <source>
        <dbReference type="SAM" id="MobiDB-lite"/>
    </source>
</evidence>
<feature type="region of interest" description="Disordered" evidence="3">
    <location>
        <begin position="21"/>
        <end position="54"/>
    </location>
</feature>
<dbReference type="EMBL" id="CAJVCH010330311">
    <property type="protein sequence ID" value="CAG7787023.1"/>
    <property type="molecule type" value="Genomic_DNA"/>
</dbReference>
<dbReference type="PROSITE" id="PS51864">
    <property type="entry name" value="ASTACIN"/>
    <property type="match status" value="1"/>
</dbReference>
<evidence type="ECO:0000256" key="2">
    <source>
        <dbReference type="PROSITE-ProRule" id="PRU01211"/>
    </source>
</evidence>
<accession>A0A8J2L3H4</accession>
<reference evidence="5" key="1">
    <citation type="submission" date="2021-06" db="EMBL/GenBank/DDBJ databases">
        <authorList>
            <person name="Hodson N. C."/>
            <person name="Mongue J. A."/>
            <person name="Jaron S. K."/>
        </authorList>
    </citation>
    <scope>NUCLEOTIDE SEQUENCE</scope>
</reference>
<feature type="compositionally biased region" description="Basic and acidic residues" evidence="3">
    <location>
        <begin position="40"/>
        <end position="49"/>
    </location>
</feature>
<evidence type="ECO:0000313" key="5">
    <source>
        <dbReference type="EMBL" id="CAG7787023.1"/>
    </source>
</evidence>
<dbReference type="Proteomes" id="UP000708208">
    <property type="component" value="Unassembled WGS sequence"/>
</dbReference>
<evidence type="ECO:0000256" key="1">
    <source>
        <dbReference type="ARBA" id="ARBA00001947"/>
    </source>
</evidence>
<comment type="cofactor">
    <cofactor evidence="1">
        <name>Zn(2+)</name>
        <dbReference type="ChEBI" id="CHEBI:29105"/>
    </cofactor>
</comment>
<evidence type="ECO:0000259" key="4">
    <source>
        <dbReference type="PROSITE" id="PS51864"/>
    </source>
</evidence>
<protein>
    <recommendedName>
        <fullName evidence="4">Peptidase M12A domain-containing protein</fullName>
    </recommendedName>
</protein>
<comment type="caution">
    <text evidence="5">The sequence shown here is derived from an EMBL/GenBank/DDBJ whole genome shotgun (WGS) entry which is preliminary data.</text>
</comment>
<sequence>MQFILESLTARTFPVKRSAMYTGEDSSSSSEEAYELDGGQEFHSERSASDPEYGPFFEGDMLNNPYERNGIPDDKYRWKLGKVKYFVDDAFTLKESEFIYKAVEDIQSNTCINFQEMTNDDDHIGNGPGYLCYDQLEKRECIEEIQF</sequence>
<name>A0A8J2L3H4_9HEXA</name>
<feature type="domain" description="Peptidase M12A" evidence="4">
    <location>
        <begin position="69"/>
        <end position="147"/>
    </location>
</feature>
<dbReference type="GO" id="GO:0006508">
    <property type="term" value="P:proteolysis"/>
    <property type="evidence" value="ECO:0007669"/>
    <property type="project" value="InterPro"/>
</dbReference>
<keyword evidence="6" id="KW-1185">Reference proteome</keyword>
<evidence type="ECO:0000313" key="6">
    <source>
        <dbReference type="Proteomes" id="UP000708208"/>
    </source>
</evidence>
<organism evidence="5 6">
    <name type="scientific">Allacma fusca</name>
    <dbReference type="NCBI Taxonomy" id="39272"/>
    <lineage>
        <taxon>Eukaryota</taxon>
        <taxon>Metazoa</taxon>
        <taxon>Ecdysozoa</taxon>
        <taxon>Arthropoda</taxon>
        <taxon>Hexapoda</taxon>
        <taxon>Collembola</taxon>
        <taxon>Symphypleona</taxon>
        <taxon>Sminthuridae</taxon>
        <taxon>Allacma</taxon>
    </lineage>
</organism>